<evidence type="ECO:0000256" key="1">
    <source>
        <dbReference type="SAM" id="Phobius"/>
    </source>
</evidence>
<organism evidence="2 3">
    <name type="scientific">Dyadobacter jejuensis</name>
    <dbReference type="NCBI Taxonomy" id="1082580"/>
    <lineage>
        <taxon>Bacteria</taxon>
        <taxon>Pseudomonadati</taxon>
        <taxon>Bacteroidota</taxon>
        <taxon>Cytophagia</taxon>
        <taxon>Cytophagales</taxon>
        <taxon>Spirosomataceae</taxon>
        <taxon>Dyadobacter</taxon>
    </lineage>
</organism>
<protein>
    <recommendedName>
        <fullName evidence="4">Dolichyl-phosphate-mannose-protein mannosyltransferase</fullName>
    </recommendedName>
</protein>
<gene>
    <name evidence="2" type="ORF">CLV98_11138</name>
</gene>
<dbReference type="AlphaFoldDB" id="A0A316AHW5"/>
<accession>A0A316AHW5</accession>
<dbReference type="EMBL" id="QGDT01000011">
    <property type="protein sequence ID" value="PWJ56544.1"/>
    <property type="molecule type" value="Genomic_DNA"/>
</dbReference>
<comment type="caution">
    <text evidence="2">The sequence shown here is derived from an EMBL/GenBank/DDBJ whole genome shotgun (WGS) entry which is preliminary data.</text>
</comment>
<feature type="transmembrane region" description="Helical" evidence="1">
    <location>
        <begin position="34"/>
        <end position="54"/>
    </location>
</feature>
<feature type="transmembrane region" description="Helical" evidence="1">
    <location>
        <begin position="209"/>
        <end position="227"/>
    </location>
</feature>
<proteinExistence type="predicted"/>
<keyword evidence="3" id="KW-1185">Reference proteome</keyword>
<name>A0A316AHW5_9BACT</name>
<sequence>MINFDTTPTVYWLLGFALAGLVVVSAYHKKVPTALFILLGLTLFVAIRLPVIVFNRELNPDESQMIGHAITLLQDPVYWRSVDGTTIGPLDNYFLTLPGLIGLPIDFTAARVMGLLANLCTLLFLWLCLRNWFSHRLSRVMWMMPLLLLGFTQEVDLVHYSSEQVPLLLLSLCLWLFSKLHTQAVLKPSHGYALGFAAGLIPFAKLQAVPPAVVLGASAAWICWGYFRKHKAPKPLLALLLGAITFPVIVALWAVYFGVFTDLIDFYLLGNVIYAGGNESSIFGQIIDILTLSPDFQAYLFLLALPIGLFVYGIIRPGALRNHQRDGLLLLTLFLFLLANVYAVTKSGNDFVHYLHFLTIPLLLLATWGMASFEKYTPLIPVILLAWFAVNDAKMYRSEHRLNAFDSVGHTTLSESPVVKALKKYAVKGDYMAVWGWNCLYYVEAQLAQATAENHTERSIFLHEMRDKYRERYMKDLARTQPAIILDAVGKNSAWVQDVPTQGIPSFAPLASYVSQHYTDLGIYDGTRLYVRTDRLR</sequence>
<evidence type="ECO:0000313" key="2">
    <source>
        <dbReference type="EMBL" id="PWJ56544.1"/>
    </source>
</evidence>
<evidence type="ECO:0000313" key="3">
    <source>
        <dbReference type="Proteomes" id="UP000245880"/>
    </source>
</evidence>
<evidence type="ECO:0008006" key="4">
    <source>
        <dbReference type="Google" id="ProtNLM"/>
    </source>
</evidence>
<keyword evidence="1" id="KW-0472">Membrane</keyword>
<keyword evidence="1" id="KW-1133">Transmembrane helix</keyword>
<dbReference type="Proteomes" id="UP000245880">
    <property type="component" value="Unassembled WGS sequence"/>
</dbReference>
<feature type="transmembrane region" description="Helical" evidence="1">
    <location>
        <begin position="327"/>
        <end position="345"/>
    </location>
</feature>
<dbReference type="OrthoDB" id="9255519at2"/>
<keyword evidence="1" id="KW-0812">Transmembrane</keyword>
<reference evidence="2 3" key="1">
    <citation type="submission" date="2018-03" db="EMBL/GenBank/DDBJ databases">
        <title>Genomic Encyclopedia of Archaeal and Bacterial Type Strains, Phase II (KMG-II): from individual species to whole genera.</title>
        <authorList>
            <person name="Goeker M."/>
        </authorList>
    </citation>
    <scope>NUCLEOTIDE SEQUENCE [LARGE SCALE GENOMIC DNA]</scope>
    <source>
        <strain evidence="2 3">DSM 100346</strain>
    </source>
</reference>
<feature type="transmembrane region" description="Helical" evidence="1">
    <location>
        <begin position="6"/>
        <end position="27"/>
    </location>
</feature>
<feature type="transmembrane region" description="Helical" evidence="1">
    <location>
        <begin position="296"/>
        <end position="315"/>
    </location>
</feature>
<feature type="transmembrane region" description="Helical" evidence="1">
    <location>
        <begin position="109"/>
        <end position="129"/>
    </location>
</feature>
<feature type="transmembrane region" description="Helical" evidence="1">
    <location>
        <begin position="236"/>
        <end position="259"/>
    </location>
</feature>
<dbReference type="RefSeq" id="WP_109676432.1">
    <property type="nucleotide sequence ID" value="NZ_QGDT01000011.1"/>
</dbReference>